<evidence type="ECO:0008006" key="2">
    <source>
        <dbReference type="Google" id="ProtNLM"/>
    </source>
</evidence>
<organism evidence="1">
    <name type="scientific">uncultured Caudovirales phage</name>
    <dbReference type="NCBI Taxonomy" id="2100421"/>
    <lineage>
        <taxon>Viruses</taxon>
        <taxon>Duplodnaviria</taxon>
        <taxon>Heunggongvirae</taxon>
        <taxon>Uroviricota</taxon>
        <taxon>Caudoviricetes</taxon>
        <taxon>Peduoviridae</taxon>
        <taxon>Maltschvirus</taxon>
        <taxon>Maltschvirus maltsch</taxon>
    </lineage>
</organism>
<evidence type="ECO:0000313" key="1">
    <source>
        <dbReference type="EMBL" id="CAB4220872.1"/>
    </source>
</evidence>
<accession>A0A6J5SZ17</accession>
<protein>
    <recommendedName>
        <fullName evidence="2">IrrE N-terminal-like domain-containing protein</fullName>
    </recommendedName>
</protein>
<proteinExistence type="predicted"/>
<dbReference type="EMBL" id="LR797503">
    <property type="protein sequence ID" value="CAB4220872.1"/>
    <property type="molecule type" value="Genomic_DNA"/>
</dbReference>
<reference evidence="1" key="1">
    <citation type="submission" date="2020-05" db="EMBL/GenBank/DDBJ databases">
        <authorList>
            <person name="Chiriac C."/>
            <person name="Salcher M."/>
            <person name="Ghai R."/>
            <person name="Kavagutti S V."/>
        </authorList>
    </citation>
    <scope>NUCLEOTIDE SEQUENCE</scope>
</reference>
<name>A0A6J5SZ17_9CAUD</name>
<gene>
    <name evidence="1" type="ORF">UFOVP1636_63</name>
</gene>
<sequence length="91" mass="10688">MKLKICGINYEVLYKTPEEMQGTIGLARFNDQEIWIGNQFTEQTKKIALWHEVLHILDHAYNLRMTEEQVKFQTHALIALVEDNPEVFKGQ</sequence>